<feature type="domain" description="AP2/ERF" evidence="7">
    <location>
        <begin position="75"/>
        <end position="132"/>
    </location>
</feature>
<feature type="region of interest" description="Disordered" evidence="6">
    <location>
        <begin position="1"/>
        <end position="78"/>
    </location>
</feature>
<keyword evidence="5" id="KW-0539">Nucleus</keyword>
<dbReference type="Proteomes" id="UP001151287">
    <property type="component" value="Unassembled WGS sequence"/>
</dbReference>
<protein>
    <recommendedName>
        <fullName evidence="7">AP2/ERF domain-containing protein</fullName>
    </recommendedName>
</protein>
<comment type="caution">
    <text evidence="8">The sequence shown here is derived from an EMBL/GenBank/DDBJ whole genome shotgun (WGS) entry which is preliminary data.</text>
</comment>
<gene>
    <name evidence="8" type="ORF">LUZ63_013752</name>
</gene>
<accession>A0A9Q0C966</accession>
<evidence type="ECO:0000256" key="3">
    <source>
        <dbReference type="ARBA" id="ARBA00023125"/>
    </source>
</evidence>
<evidence type="ECO:0000256" key="5">
    <source>
        <dbReference type="ARBA" id="ARBA00023242"/>
    </source>
</evidence>
<keyword evidence="9" id="KW-1185">Reference proteome</keyword>
<dbReference type="GO" id="GO:0003700">
    <property type="term" value="F:DNA-binding transcription factor activity"/>
    <property type="evidence" value="ECO:0007669"/>
    <property type="project" value="InterPro"/>
</dbReference>
<keyword evidence="3" id="KW-0238">DNA-binding</keyword>
<evidence type="ECO:0000256" key="1">
    <source>
        <dbReference type="ARBA" id="ARBA00004123"/>
    </source>
</evidence>
<dbReference type="FunFam" id="3.30.730.10:FF:000001">
    <property type="entry name" value="Ethylene-responsive transcription factor 2"/>
    <property type="match status" value="1"/>
</dbReference>
<dbReference type="EMBL" id="JAMQYH010000004">
    <property type="protein sequence ID" value="KAJ1689597.1"/>
    <property type="molecule type" value="Genomic_DNA"/>
</dbReference>
<dbReference type="InterPro" id="IPR050913">
    <property type="entry name" value="AP2/ERF_ERF"/>
</dbReference>
<dbReference type="GO" id="GO:0005634">
    <property type="term" value="C:nucleus"/>
    <property type="evidence" value="ECO:0007669"/>
    <property type="project" value="UniProtKB-SubCell"/>
</dbReference>
<dbReference type="InterPro" id="IPR001471">
    <property type="entry name" value="AP2/ERF_dom"/>
</dbReference>
<evidence type="ECO:0000256" key="2">
    <source>
        <dbReference type="ARBA" id="ARBA00023015"/>
    </source>
</evidence>
<dbReference type="PANTHER" id="PTHR31194">
    <property type="entry name" value="SHN SHINE , DNA BINDING / TRANSCRIPTION FACTOR"/>
    <property type="match status" value="1"/>
</dbReference>
<organism evidence="8 9">
    <name type="scientific">Rhynchospora breviuscula</name>
    <dbReference type="NCBI Taxonomy" id="2022672"/>
    <lineage>
        <taxon>Eukaryota</taxon>
        <taxon>Viridiplantae</taxon>
        <taxon>Streptophyta</taxon>
        <taxon>Embryophyta</taxon>
        <taxon>Tracheophyta</taxon>
        <taxon>Spermatophyta</taxon>
        <taxon>Magnoliopsida</taxon>
        <taxon>Liliopsida</taxon>
        <taxon>Poales</taxon>
        <taxon>Cyperaceae</taxon>
        <taxon>Cyperoideae</taxon>
        <taxon>Rhynchosporeae</taxon>
        <taxon>Rhynchospora</taxon>
    </lineage>
</organism>
<dbReference type="AlphaFoldDB" id="A0A9Q0C966"/>
<keyword evidence="2" id="KW-0805">Transcription regulation</keyword>
<evidence type="ECO:0000256" key="6">
    <source>
        <dbReference type="SAM" id="MobiDB-lite"/>
    </source>
</evidence>
<dbReference type="GO" id="GO:0003677">
    <property type="term" value="F:DNA binding"/>
    <property type="evidence" value="ECO:0007669"/>
    <property type="project" value="UniProtKB-KW"/>
</dbReference>
<feature type="compositionally biased region" description="Basic residues" evidence="6">
    <location>
        <begin position="55"/>
        <end position="78"/>
    </location>
</feature>
<proteinExistence type="predicted"/>
<dbReference type="CDD" id="cd00018">
    <property type="entry name" value="AP2"/>
    <property type="match status" value="1"/>
</dbReference>
<keyword evidence="4" id="KW-0804">Transcription</keyword>
<name>A0A9Q0C966_9POAL</name>
<evidence type="ECO:0000259" key="7">
    <source>
        <dbReference type="PROSITE" id="PS51032"/>
    </source>
</evidence>
<dbReference type="PRINTS" id="PR00367">
    <property type="entry name" value="ETHRSPELEMNT"/>
</dbReference>
<evidence type="ECO:0000313" key="8">
    <source>
        <dbReference type="EMBL" id="KAJ1689597.1"/>
    </source>
</evidence>
<dbReference type="Pfam" id="PF00847">
    <property type="entry name" value="AP2"/>
    <property type="match status" value="1"/>
</dbReference>
<dbReference type="SUPFAM" id="SSF54171">
    <property type="entry name" value="DNA-binding domain"/>
    <property type="match status" value="1"/>
</dbReference>
<sequence>MAKARTLRIFWSDPDATDTSDTESPGVSSRRRVGEAVRHIPITSGLQTTTSSSKTSKKKPIQRTKNKTKHVGSTKYRGVRRRPWGKFAAEIRDPSRGVRVWLGTFDTAEEAALVYDSAAIQLRGPTAQTNFPAGSTGSSVAVPVQTVECETGSGDEDSPKDFGLSSPKSVLRKVESSCSLAEEKLEPTEEIKAASSTGMELPKELLPEFDLPMYGDFLDFDMSEPRLLFEETSTGEAAASDWSWGLDFGPGPETWQDNDYFEELHDLFPLNPLPAVF</sequence>
<dbReference type="OrthoDB" id="777519at2759"/>
<dbReference type="PANTHER" id="PTHR31194:SF140">
    <property type="entry name" value="ETHYLENE-RESPONSIVE TRANSCRIPTION FACTOR CRF2"/>
    <property type="match status" value="1"/>
</dbReference>
<comment type="subcellular location">
    <subcellularLocation>
        <location evidence="1">Nucleus</location>
    </subcellularLocation>
</comment>
<dbReference type="InterPro" id="IPR036955">
    <property type="entry name" value="AP2/ERF_dom_sf"/>
</dbReference>
<evidence type="ECO:0000256" key="4">
    <source>
        <dbReference type="ARBA" id="ARBA00023163"/>
    </source>
</evidence>
<dbReference type="PROSITE" id="PS51032">
    <property type="entry name" value="AP2_ERF"/>
    <property type="match status" value="1"/>
</dbReference>
<dbReference type="SMART" id="SM00380">
    <property type="entry name" value="AP2"/>
    <property type="match status" value="1"/>
</dbReference>
<dbReference type="InterPro" id="IPR016177">
    <property type="entry name" value="DNA-bd_dom_sf"/>
</dbReference>
<evidence type="ECO:0000313" key="9">
    <source>
        <dbReference type="Proteomes" id="UP001151287"/>
    </source>
</evidence>
<reference evidence="8" key="1">
    <citation type="journal article" date="2022" name="Cell">
        <title>Repeat-based holocentromeres influence genome architecture and karyotype evolution.</title>
        <authorList>
            <person name="Hofstatter P.G."/>
            <person name="Thangavel G."/>
            <person name="Lux T."/>
            <person name="Neumann P."/>
            <person name="Vondrak T."/>
            <person name="Novak P."/>
            <person name="Zhang M."/>
            <person name="Costa L."/>
            <person name="Castellani M."/>
            <person name="Scott A."/>
            <person name="Toegelov H."/>
            <person name="Fuchs J."/>
            <person name="Mata-Sucre Y."/>
            <person name="Dias Y."/>
            <person name="Vanzela A.L.L."/>
            <person name="Huettel B."/>
            <person name="Almeida C.C.S."/>
            <person name="Simkova H."/>
            <person name="Souza G."/>
            <person name="Pedrosa-Harand A."/>
            <person name="Macas J."/>
            <person name="Mayer K.F.X."/>
            <person name="Houben A."/>
            <person name="Marques A."/>
        </authorList>
    </citation>
    <scope>NUCLEOTIDE SEQUENCE</scope>
    <source>
        <strain evidence="8">RhyBre1mFocal</strain>
    </source>
</reference>
<dbReference type="Gene3D" id="3.30.730.10">
    <property type="entry name" value="AP2/ERF domain"/>
    <property type="match status" value="1"/>
</dbReference>